<evidence type="ECO:0000313" key="5">
    <source>
        <dbReference type="Proteomes" id="UP000534677"/>
    </source>
</evidence>
<gene>
    <name evidence="2" type="ORF">HF209_18400</name>
    <name evidence="3" type="ORF">HF257_28615</name>
</gene>
<evidence type="ECO:0000313" key="4">
    <source>
        <dbReference type="Proteomes" id="UP000520513"/>
    </source>
</evidence>
<dbReference type="Proteomes" id="UP000520513">
    <property type="component" value="Unassembled WGS sequence"/>
</dbReference>
<sequence>MMLLRTLVLERAGEDAPLNGALLCGFAVPQITSNFLVYSLDEETEPGNARVYVAALRKKLERYFLSGVGAQEELQIAMQVFKQILTLAAAGAKPLSAADTQIPYHFVDLKGCKLPPARPEDHHSVIIKKALVMKVITLGASAPASAAIESATLIVPSIRFSSQMVSPPKVVKPEAEAQLPLLEQLAEPQQLPPVASALEETGPLAPLLHEPPVLGTPTEHTSLFEVDSTLTSLARVAQELTAQKTAVLKQEEALEKWYSQLQQSQAELDRGRQELVNRTLEKEATLQLRAQVLENREAQLVGALTAQQQEQERMDELASALEKRVAQAYSQELMVRQRGEKLAAMLALLSGGRQNLQAMLLEFDQTLEGLGKRDEYVIQGA</sequence>
<organism evidence="3 4">
    <name type="scientific">Pseudomonas cremoris</name>
    <dbReference type="NCBI Taxonomy" id="2724178"/>
    <lineage>
        <taxon>Bacteria</taxon>
        <taxon>Pseudomonadati</taxon>
        <taxon>Pseudomonadota</taxon>
        <taxon>Gammaproteobacteria</taxon>
        <taxon>Pseudomonadales</taxon>
        <taxon>Pseudomonadaceae</taxon>
        <taxon>Pseudomonas</taxon>
    </lineage>
</organism>
<dbReference type="Proteomes" id="UP000534677">
    <property type="component" value="Unassembled WGS sequence"/>
</dbReference>
<reference evidence="4 5" key="1">
    <citation type="submission" date="2020-04" db="EMBL/GenBank/DDBJ databases">
        <title>Pseudomonas crami sp. nov., a novel proteolytic bacterial species isolated from cream.</title>
        <authorList>
            <person name="Hofmann K."/>
            <person name="Woller A."/>
            <person name="Huptas C."/>
            <person name="Wenning M."/>
            <person name="Scherer S."/>
            <person name="Doll E.V."/>
        </authorList>
    </citation>
    <scope>NUCLEOTIDE SEQUENCE [LARGE SCALE GENOMIC DNA]</scope>
    <source>
        <strain evidence="2 5">WS 5096</strain>
        <strain evidence="3 4">WS 5106</strain>
    </source>
</reference>
<dbReference type="EMBL" id="JAAXCZ010000009">
    <property type="protein sequence ID" value="MBC2382917.1"/>
    <property type="molecule type" value="Genomic_DNA"/>
</dbReference>
<dbReference type="AlphaFoldDB" id="A0A7X1E355"/>
<evidence type="ECO:0000313" key="2">
    <source>
        <dbReference type="EMBL" id="MBC2382917.1"/>
    </source>
</evidence>
<comment type="caution">
    <text evidence="3">The sequence shown here is derived from an EMBL/GenBank/DDBJ whole genome shotgun (WGS) entry which is preliminary data.</text>
</comment>
<keyword evidence="5" id="KW-1185">Reference proteome</keyword>
<keyword evidence="1" id="KW-0175">Coiled coil</keyword>
<evidence type="ECO:0000313" key="3">
    <source>
        <dbReference type="EMBL" id="MBC2409990.1"/>
    </source>
</evidence>
<feature type="coiled-coil region" evidence="1">
    <location>
        <begin position="247"/>
        <end position="274"/>
    </location>
</feature>
<dbReference type="EMBL" id="JAAXCY010000014">
    <property type="protein sequence ID" value="MBC2409990.1"/>
    <property type="molecule type" value="Genomic_DNA"/>
</dbReference>
<dbReference type="RefSeq" id="WP_185708782.1">
    <property type="nucleotide sequence ID" value="NZ_JAAXCY010000014.1"/>
</dbReference>
<name>A0A7X1E355_9PSED</name>
<proteinExistence type="predicted"/>
<evidence type="ECO:0000256" key="1">
    <source>
        <dbReference type="SAM" id="Coils"/>
    </source>
</evidence>
<accession>A0A7X1E355</accession>
<protein>
    <submittedName>
        <fullName evidence="3">Uncharacterized protein</fullName>
    </submittedName>
</protein>